<comment type="caution">
    <text evidence="15">The sequence shown here is derived from an EMBL/GenBank/DDBJ whole genome shotgun (WGS) entry which is preliminary data.</text>
</comment>
<feature type="transmembrane region" description="Helical" evidence="12">
    <location>
        <begin position="289"/>
        <end position="312"/>
    </location>
</feature>
<dbReference type="PANTHER" id="PTHR43394:SF1">
    <property type="entry name" value="ATP-BINDING CASSETTE SUB-FAMILY B MEMBER 10, MITOCHONDRIAL"/>
    <property type="match status" value="1"/>
</dbReference>
<dbReference type="Gene3D" id="1.20.1560.10">
    <property type="entry name" value="ABC transporter type 1, transmembrane domain"/>
    <property type="match status" value="1"/>
</dbReference>
<keyword evidence="6" id="KW-0547">Nucleotide-binding</keyword>
<evidence type="ECO:0000259" key="14">
    <source>
        <dbReference type="PROSITE" id="PS50929"/>
    </source>
</evidence>
<evidence type="ECO:0000256" key="10">
    <source>
        <dbReference type="ARBA" id="ARBA00023455"/>
    </source>
</evidence>
<evidence type="ECO:0000256" key="11">
    <source>
        <dbReference type="SAM" id="MobiDB-lite"/>
    </source>
</evidence>
<evidence type="ECO:0000256" key="12">
    <source>
        <dbReference type="SAM" id="Phobius"/>
    </source>
</evidence>
<dbReference type="InterPro" id="IPR036640">
    <property type="entry name" value="ABC1_TM_sf"/>
</dbReference>
<comment type="similarity">
    <text evidence="10">Belongs to the ABC transporter superfamily. Siderophore-Fe(3+) uptake transporter (SIUT) (TC 3.A.1.21) family.</text>
</comment>
<dbReference type="SUPFAM" id="SSF90123">
    <property type="entry name" value="ABC transporter transmembrane region"/>
    <property type="match status" value="1"/>
</dbReference>
<keyword evidence="4" id="KW-0997">Cell inner membrane</keyword>
<dbReference type="FunFam" id="3.40.50.300:FF:000221">
    <property type="entry name" value="Multidrug ABC transporter ATP-binding protein"/>
    <property type="match status" value="1"/>
</dbReference>
<keyword evidence="16" id="KW-1185">Reference proteome</keyword>
<accession>A0A5M3X9U9</accession>
<evidence type="ECO:0000259" key="13">
    <source>
        <dbReference type="PROSITE" id="PS50893"/>
    </source>
</evidence>
<keyword evidence="9 12" id="KW-0472">Membrane</keyword>
<dbReference type="Gene3D" id="3.40.50.300">
    <property type="entry name" value="P-loop containing nucleotide triphosphate hydrolases"/>
    <property type="match status" value="1"/>
</dbReference>
<dbReference type="OrthoDB" id="9806127at2"/>
<dbReference type="EMBL" id="BLAE01000065">
    <property type="protein sequence ID" value="GES14848.1"/>
    <property type="molecule type" value="Genomic_DNA"/>
</dbReference>
<dbReference type="GO" id="GO:0016887">
    <property type="term" value="F:ATP hydrolysis activity"/>
    <property type="evidence" value="ECO:0007669"/>
    <property type="project" value="InterPro"/>
</dbReference>
<dbReference type="InterPro" id="IPR017871">
    <property type="entry name" value="ABC_transporter-like_CS"/>
</dbReference>
<feature type="domain" description="ABC transmembrane type-1" evidence="14">
    <location>
        <begin position="62"/>
        <end position="347"/>
    </location>
</feature>
<dbReference type="InterPro" id="IPR011527">
    <property type="entry name" value="ABC1_TM_dom"/>
</dbReference>
<keyword evidence="7" id="KW-0067">ATP-binding</keyword>
<reference evidence="15 16" key="1">
    <citation type="submission" date="2019-10" db="EMBL/GenBank/DDBJ databases">
        <title>Whole genome shotgun sequence of Acrocarpospora macrocephala NBRC 16266.</title>
        <authorList>
            <person name="Ichikawa N."/>
            <person name="Kimura A."/>
            <person name="Kitahashi Y."/>
            <person name="Komaki H."/>
            <person name="Oguchi A."/>
        </authorList>
    </citation>
    <scope>NUCLEOTIDE SEQUENCE [LARGE SCALE GENOMIC DNA]</scope>
    <source>
        <strain evidence="15 16">NBRC 16266</strain>
    </source>
</reference>
<dbReference type="PROSITE" id="PS50893">
    <property type="entry name" value="ABC_TRANSPORTER_2"/>
    <property type="match status" value="1"/>
</dbReference>
<evidence type="ECO:0000313" key="15">
    <source>
        <dbReference type="EMBL" id="GES14848.1"/>
    </source>
</evidence>
<feature type="transmembrane region" description="Helical" evidence="12">
    <location>
        <begin position="61"/>
        <end position="81"/>
    </location>
</feature>
<feature type="domain" description="ABC transporter" evidence="13">
    <location>
        <begin position="379"/>
        <end position="619"/>
    </location>
</feature>
<organism evidence="15 16">
    <name type="scientific">Acrocarpospora macrocephala</name>
    <dbReference type="NCBI Taxonomy" id="150177"/>
    <lineage>
        <taxon>Bacteria</taxon>
        <taxon>Bacillati</taxon>
        <taxon>Actinomycetota</taxon>
        <taxon>Actinomycetes</taxon>
        <taxon>Streptosporangiales</taxon>
        <taxon>Streptosporangiaceae</taxon>
        <taxon>Acrocarpospora</taxon>
    </lineage>
</organism>
<dbReference type="AlphaFoldDB" id="A0A5M3X9U9"/>
<feature type="transmembrane region" description="Helical" evidence="12">
    <location>
        <begin position="93"/>
        <end position="112"/>
    </location>
</feature>
<dbReference type="SUPFAM" id="SSF52540">
    <property type="entry name" value="P-loop containing nucleoside triphosphate hydrolases"/>
    <property type="match status" value="1"/>
</dbReference>
<feature type="region of interest" description="Disordered" evidence="11">
    <location>
        <begin position="1"/>
        <end position="23"/>
    </location>
</feature>
<keyword evidence="8 12" id="KW-1133">Transmembrane helix</keyword>
<dbReference type="InterPro" id="IPR003593">
    <property type="entry name" value="AAA+_ATPase"/>
</dbReference>
<dbReference type="InterPro" id="IPR027417">
    <property type="entry name" value="P-loop_NTPase"/>
</dbReference>
<dbReference type="InterPro" id="IPR039421">
    <property type="entry name" value="Type_1_exporter"/>
</dbReference>
<evidence type="ECO:0000256" key="2">
    <source>
        <dbReference type="ARBA" id="ARBA00022448"/>
    </source>
</evidence>
<evidence type="ECO:0000256" key="8">
    <source>
        <dbReference type="ARBA" id="ARBA00022989"/>
    </source>
</evidence>
<dbReference type="InterPro" id="IPR003439">
    <property type="entry name" value="ABC_transporter-like_ATP-bd"/>
</dbReference>
<evidence type="ECO:0000256" key="9">
    <source>
        <dbReference type="ARBA" id="ARBA00023136"/>
    </source>
</evidence>
<dbReference type="GO" id="GO:0005886">
    <property type="term" value="C:plasma membrane"/>
    <property type="evidence" value="ECO:0007669"/>
    <property type="project" value="UniProtKB-SubCell"/>
</dbReference>
<evidence type="ECO:0000256" key="4">
    <source>
        <dbReference type="ARBA" id="ARBA00022519"/>
    </source>
</evidence>
<dbReference type="Proteomes" id="UP000331127">
    <property type="component" value="Unassembled WGS sequence"/>
</dbReference>
<evidence type="ECO:0000256" key="3">
    <source>
        <dbReference type="ARBA" id="ARBA00022475"/>
    </source>
</evidence>
<feature type="transmembrane region" description="Helical" evidence="12">
    <location>
        <begin position="167"/>
        <end position="186"/>
    </location>
</feature>
<evidence type="ECO:0000256" key="6">
    <source>
        <dbReference type="ARBA" id="ARBA00022741"/>
    </source>
</evidence>
<evidence type="ECO:0000256" key="5">
    <source>
        <dbReference type="ARBA" id="ARBA00022692"/>
    </source>
</evidence>
<evidence type="ECO:0000256" key="1">
    <source>
        <dbReference type="ARBA" id="ARBA00004429"/>
    </source>
</evidence>
<comment type="subcellular location">
    <subcellularLocation>
        <location evidence="1">Cell inner membrane</location>
        <topology evidence="1">Multi-pass membrane protein</topology>
    </subcellularLocation>
</comment>
<evidence type="ECO:0000256" key="7">
    <source>
        <dbReference type="ARBA" id="ARBA00022840"/>
    </source>
</evidence>
<dbReference type="RefSeq" id="WP_155360009.1">
    <property type="nucleotide sequence ID" value="NZ_BAAAHL010000009.1"/>
</dbReference>
<sequence length="631" mass="69118">MDKPEISAHGATKPPGNGKAPERFTIDDFVRGADGPRDWRRLPRLVGASFRLTWRAGPRELLISCGLQVFNGVATFVQLLIGREVLEALLGSTAGLGAVIPSVVALVLVGALQRFASAAEQEQSGLLRELVTQHAQSSVLDVAARVDLAEFESPAFFNRLQRASMSAGVRSMGMVHGLFGLARATAGAAGAVAVLLVLQPLLVPLLAVTALPLWIVTRKNSQDTYRFFVGMTPLDRARHYLAALFTDRQPVKEVRAFGLGGYLRGRYDRLGAERVRELRAVARQRLRRSLLGSLSSAFLTAVTFAVLAWLYVNGRLDLASAGVAAAALIQMASTLAMTGMSVAQLYEASLFVQDYEEFLAQGDALPRDRGTRLPAFRELRAEEVTFVYPGSTAAALRNVSLTIKAGEVTALVGENGSGKTTLAKLLAQLYHPTSGRIWWDGTDTATCDEEALRDFITVIFQDFVQYHLSGRENIGFGRHERLDDIEAIRDSARLADADEFLSRLPEAYETVLGKEFTGGTDLSVGQWQRVALARAFFRDAPFIVLDEPTASLDARAEHDLFERIRELFRGRTVLLISHRFSTVRSADHIYVLHGGEIEERGSHQELMASGGRYSELFTLQAAAFLDPEAER</sequence>
<feature type="transmembrane region" description="Helical" evidence="12">
    <location>
        <begin position="192"/>
        <end position="216"/>
    </location>
</feature>
<keyword evidence="2" id="KW-0813">Transport</keyword>
<dbReference type="Pfam" id="PF00005">
    <property type="entry name" value="ABC_tran"/>
    <property type="match status" value="1"/>
</dbReference>
<proteinExistence type="inferred from homology"/>
<dbReference type="PROSITE" id="PS00211">
    <property type="entry name" value="ABC_TRANSPORTER_1"/>
    <property type="match status" value="1"/>
</dbReference>
<keyword evidence="5 12" id="KW-0812">Transmembrane</keyword>
<name>A0A5M3X9U9_9ACTN</name>
<keyword evidence="3" id="KW-1003">Cell membrane</keyword>
<dbReference type="PROSITE" id="PS50929">
    <property type="entry name" value="ABC_TM1F"/>
    <property type="match status" value="1"/>
</dbReference>
<protein>
    <submittedName>
        <fullName evidence="15">HlyB/MsbA family ABC transporter</fullName>
    </submittedName>
</protein>
<gene>
    <name evidence="15" type="ORF">Amac_084450</name>
</gene>
<evidence type="ECO:0000313" key="16">
    <source>
        <dbReference type="Proteomes" id="UP000331127"/>
    </source>
</evidence>
<dbReference type="PANTHER" id="PTHR43394">
    <property type="entry name" value="ATP-DEPENDENT PERMEASE MDL1, MITOCHONDRIAL"/>
    <property type="match status" value="1"/>
</dbReference>
<dbReference type="GO" id="GO:0005524">
    <property type="term" value="F:ATP binding"/>
    <property type="evidence" value="ECO:0007669"/>
    <property type="project" value="UniProtKB-KW"/>
</dbReference>
<dbReference type="SMART" id="SM00382">
    <property type="entry name" value="AAA"/>
    <property type="match status" value="1"/>
</dbReference>
<dbReference type="GO" id="GO:0015421">
    <property type="term" value="F:ABC-type oligopeptide transporter activity"/>
    <property type="evidence" value="ECO:0007669"/>
    <property type="project" value="TreeGrafter"/>
</dbReference>